<protein>
    <recommendedName>
        <fullName evidence="3">Flagellar motor protein MotB</fullName>
    </recommendedName>
</protein>
<dbReference type="InterPro" id="IPR036737">
    <property type="entry name" value="OmpA-like_sf"/>
</dbReference>
<dbReference type="Proteomes" id="UP000218784">
    <property type="component" value="Unassembled WGS sequence"/>
</dbReference>
<gene>
    <name evidence="1" type="ORF">COA17_08510</name>
</gene>
<dbReference type="SUPFAM" id="SSF103088">
    <property type="entry name" value="OmpA-like"/>
    <property type="match status" value="1"/>
</dbReference>
<dbReference type="AlphaFoldDB" id="A0A2A4HXP9"/>
<accession>A0A2A4HXP9</accession>
<dbReference type="EMBL" id="NWVD01000003">
    <property type="protein sequence ID" value="PCG09306.1"/>
    <property type="molecule type" value="Genomic_DNA"/>
</dbReference>
<organism evidence="1 2">
    <name type="scientific">Sphingomonas ginsenosidimutans</name>
    <dbReference type="NCBI Taxonomy" id="862134"/>
    <lineage>
        <taxon>Bacteria</taxon>
        <taxon>Pseudomonadati</taxon>
        <taxon>Pseudomonadota</taxon>
        <taxon>Alphaproteobacteria</taxon>
        <taxon>Sphingomonadales</taxon>
        <taxon>Sphingomonadaceae</taxon>
        <taxon>Sphingomonas</taxon>
    </lineage>
</organism>
<sequence>MWLVTLADLSLLLVGFFVLLQANRDLDPRRLAEGLAAGFGVTAPAMPVAGNAIDGFAPGRADLPYSPAALAAWAGAELRDPRVRLTVTGVADTVPGHGDVDAASGSGAVLAADRARTLVAALARAGVPDARIDIAAALRPGRRAVIVTLAFAGDPSVASQGKRP</sequence>
<evidence type="ECO:0000313" key="1">
    <source>
        <dbReference type="EMBL" id="PCG09306.1"/>
    </source>
</evidence>
<keyword evidence="2" id="KW-1185">Reference proteome</keyword>
<reference evidence="1 2" key="1">
    <citation type="submission" date="2017-09" db="EMBL/GenBank/DDBJ databases">
        <title>Sphingomonas ginsenosidimutans KACC 14949, whole genome shotgun sequence.</title>
        <authorList>
            <person name="Feng G."/>
            <person name="Zhu H."/>
        </authorList>
    </citation>
    <scope>NUCLEOTIDE SEQUENCE [LARGE SCALE GENOMIC DNA]</scope>
    <source>
        <strain evidence="1 2">KACC 14949</strain>
    </source>
</reference>
<comment type="caution">
    <text evidence="1">The sequence shown here is derived from an EMBL/GenBank/DDBJ whole genome shotgun (WGS) entry which is preliminary data.</text>
</comment>
<name>A0A2A4HXP9_9SPHN</name>
<evidence type="ECO:0000313" key="2">
    <source>
        <dbReference type="Proteomes" id="UP000218784"/>
    </source>
</evidence>
<proteinExistence type="predicted"/>
<evidence type="ECO:0008006" key="3">
    <source>
        <dbReference type="Google" id="ProtNLM"/>
    </source>
</evidence>